<dbReference type="InterPro" id="IPR001005">
    <property type="entry name" value="SANT/Myb"/>
</dbReference>
<evidence type="ECO:0000259" key="4">
    <source>
        <dbReference type="PROSITE" id="PS51011"/>
    </source>
</evidence>
<protein>
    <submittedName>
        <fullName evidence="5">Uncharacterized protein</fullName>
    </submittedName>
</protein>
<feature type="domain" description="Myb-like" evidence="3">
    <location>
        <begin position="592"/>
        <end position="636"/>
    </location>
</feature>
<feature type="domain" description="ARID" evidence="4">
    <location>
        <begin position="72"/>
        <end position="165"/>
    </location>
</feature>
<feature type="region of interest" description="Disordered" evidence="2">
    <location>
        <begin position="445"/>
        <end position="475"/>
    </location>
</feature>
<proteinExistence type="predicted"/>
<dbReference type="Pfam" id="PF00249">
    <property type="entry name" value="Myb_DNA-binding"/>
    <property type="match status" value="1"/>
</dbReference>
<gene>
    <name evidence="5" type="ORF">LIER_02490</name>
</gene>
<keyword evidence="6" id="KW-1185">Reference proteome</keyword>
<dbReference type="PANTHER" id="PTHR46410">
    <property type="entry name" value="AT-RICH INTERACTIVE DOMAIN-CONTAINING PROTEIN 2"/>
    <property type="match status" value="1"/>
</dbReference>
<accession>A0AAV3NQ25</accession>
<sequence>MGELPFSLDESSLHEVRINRMFEKANVGELPSSLDESSLHEVRINRIFEKENGVFIDLDDAGKECGFNESNSRIKNLFDEALGTFLSERSGRMSFRPLPVSCSDGRHVDLFKLFWVVRKLGGYDLVCSKYLWDFVVEQCDLRSGVSAFLKLIYVTYLKEFDHWLCGLNIESNDIHCETGRKLNLLLQELEPMFKVSLMSKVVGNKIEGRVIQLTAVHLNRGAHMLQVGDVLGGSSEGSSDDKYDYTKHPTESEKELVTSRKRGFEEVTSEVCDDEKQWLVENGGKASPLEDSNSLVSAKRVRREFFEVQKDSESDINYEQDVLCAPSNANLTLSAKNDLEEDSDSQKQKRESFSFTNLMDWIRHVAKHSDDPRIGEIPKCSKWNNHVWLQALVVRKARFLDKNTRSRDFADPLQMKLWTDVPTYSGQTKSRTLCCKECFQDTVSGDKEKERAPKRSEERNPKERKDRSPDRKQVSERDGIEYKLSYKSRTHDLLVGSEFQAEVPEWTGNISESDSKWLGTKLWPPEDGQRKSPLSLLSIGRGRQFSCDCPLKNSVECVRFHIAEKRFLLKIELGSLFFEWRFNRMGEEVSLSWTPEEEDKFKEVVNSNTENLWKKLARMFPSKTREMLVSYYFNVYMNQVRCYQNRTTPKDIDSDGEEQQYGTIGERFGYKALRAPISSSLVCIENKQCFEFQ</sequence>
<dbReference type="SMART" id="SM01189">
    <property type="entry name" value="ELM2"/>
    <property type="match status" value="1"/>
</dbReference>
<dbReference type="GO" id="GO:0003677">
    <property type="term" value="F:DNA binding"/>
    <property type="evidence" value="ECO:0007669"/>
    <property type="project" value="InterPro"/>
</dbReference>
<dbReference type="SMART" id="SM01014">
    <property type="entry name" value="ARID"/>
    <property type="match status" value="1"/>
</dbReference>
<dbReference type="SMART" id="SM00717">
    <property type="entry name" value="SANT"/>
    <property type="match status" value="1"/>
</dbReference>
<evidence type="ECO:0000313" key="5">
    <source>
        <dbReference type="EMBL" id="GAA0141319.1"/>
    </source>
</evidence>
<dbReference type="Proteomes" id="UP001454036">
    <property type="component" value="Unassembled WGS sequence"/>
</dbReference>
<dbReference type="Gene3D" id="1.10.150.60">
    <property type="entry name" value="ARID DNA-binding domain"/>
    <property type="match status" value="1"/>
</dbReference>
<dbReference type="InterPro" id="IPR001606">
    <property type="entry name" value="ARID_dom"/>
</dbReference>
<evidence type="ECO:0000313" key="6">
    <source>
        <dbReference type="Proteomes" id="UP001454036"/>
    </source>
</evidence>
<organism evidence="5 6">
    <name type="scientific">Lithospermum erythrorhizon</name>
    <name type="common">Purple gromwell</name>
    <name type="synonym">Lithospermum officinale var. erythrorhizon</name>
    <dbReference type="NCBI Taxonomy" id="34254"/>
    <lineage>
        <taxon>Eukaryota</taxon>
        <taxon>Viridiplantae</taxon>
        <taxon>Streptophyta</taxon>
        <taxon>Embryophyta</taxon>
        <taxon>Tracheophyta</taxon>
        <taxon>Spermatophyta</taxon>
        <taxon>Magnoliopsida</taxon>
        <taxon>eudicotyledons</taxon>
        <taxon>Gunneridae</taxon>
        <taxon>Pentapetalae</taxon>
        <taxon>asterids</taxon>
        <taxon>lamiids</taxon>
        <taxon>Boraginales</taxon>
        <taxon>Boraginaceae</taxon>
        <taxon>Boraginoideae</taxon>
        <taxon>Lithospermeae</taxon>
        <taxon>Lithospermum</taxon>
    </lineage>
</organism>
<dbReference type="SUPFAM" id="SSF46774">
    <property type="entry name" value="ARID-like"/>
    <property type="match status" value="1"/>
</dbReference>
<dbReference type="InterPro" id="IPR009057">
    <property type="entry name" value="Homeodomain-like_sf"/>
</dbReference>
<dbReference type="EMBL" id="BAABME010000271">
    <property type="protein sequence ID" value="GAA0141319.1"/>
    <property type="molecule type" value="Genomic_DNA"/>
</dbReference>
<dbReference type="InterPro" id="IPR036431">
    <property type="entry name" value="ARID_dom_sf"/>
</dbReference>
<evidence type="ECO:0000256" key="2">
    <source>
        <dbReference type="SAM" id="MobiDB-lite"/>
    </source>
</evidence>
<dbReference type="Pfam" id="PF01388">
    <property type="entry name" value="ARID"/>
    <property type="match status" value="1"/>
</dbReference>
<name>A0AAV3NQ25_LITER</name>
<dbReference type="PROSITE" id="PS51011">
    <property type="entry name" value="ARID"/>
    <property type="match status" value="1"/>
</dbReference>
<dbReference type="PANTHER" id="PTHR46410:SF20">
    <property type="entry name" value="AT-RICH INTERACTIVE DOMAIN-CONTAINING PROTEIN 2-LIKE ISOFORM X1"/>
    <property type="match status" value="1"/>
</dbReference>
<dbReference type="PROSITE" id="PS50090">
    <property type="entry name" value="MYB_LIKE"/>
    <property type="match status" value="1"/>
</dbReference>
<reference evidence="5 6" key="1">
    <citation type="submission" date="2024-01" db="EMBL/GenBank/DDBJ databases">
        <title>The complete chloroplast genome sequence of Lithospermum erythrorhizon: insights into the phylogenetic relationship among Boraginaceae species and the maternal lineages of purple gromwells.</title>
        <authorList>
            <person name="Okada T."/>
            <person name="Watanabe K."/>
        </authorList>
    </citation>
    <scope>NUCLEOTIDE SEQUENCE [LARGE SCALE GENOMIC DNA]</scope>
</reference>
<dbReference type="InterPro" id="IPR000949">
    <property type="entry name" value="ELM2_dom"/>
</dbReference>
<dbReference type="SMART" id="SM00501">
    <property type="entry name" value="BRIGHT"/>
    <property type="match status" value="1"/>
</dbReference>
<dbReference type="CDD" id="cd00167">
    <property type="entry name" value="SANT"/>
    <property type="match status" value="1"/>
</dbReference>
<evidence type="ECO:0000256" key="1">
    <source>
        <dbReference type="ARBA" id="ARBA00023242"/>
    </source>
</evidence>
<dbReference type="SUPFAM" id="SSF46689">
    <property type="entry name" value="Homeodomain-like"/>
    <property type="match status" value="1"/>
</dbReference>
<dbReference type="AlphaFoldDB" id="A0AAV3NQ25"/>
<dbReference type="Gene3D" id="1.10.10.60">
    <property type="entry name" value="Homeodomain-like"/>
    <property type="match status" value="1"/>
</dbReference>
<comment type="caution">
    <text evidence="5">The sequence shown here is derived from an EMBL/GenBank/DDBJ whole genome shotgun (WGS) entry which is preliminary data.</text>
</comment>
<keyword evidence="1" id="KW-0539">Nucleus</keyword>
<evidence type="ECO:0000259" key="3">
    <source>
        <dbReference type="PROSITE" id="PS50090"/>
    </source>
</evidence>
<dbReference type="CDD" id="cd16100">
    <property type="entry name" value="ARID"/>
    <property type="match status" value="1"/>
</dbReference>